<evidence type="ECO:0000256" key="4">
    <source>
        <dbReference type="RuleBase" id="RU003719"/>
    </source>
</evidence>
<evidence type="ECO:0000259" key="6">
    <source>
        <dbReference type="Pfam" id="PF02826"/>
    </source>
</evidence>
<reference evidence="7 8" key="1">
    <citation type="submission" date="2016-11" db="EMBL/GenBank/DDBJ databases">
        <authorList>
            <person name="Jaros S."/>
            <person name="Januszkiewicz K."/>
            <person name="Wedrychowicz H."/>
        </authorList>
    </citation>
    <scope>NUCLEOTIDE SEQUENCE [LARGE SCALE GENOMIC DNA]</scope>
    <source>
        <strain evidence="7 8">IBRC-M 10683</strain>
    </source>
</reference>
<keyword evidence="3" id="KW-0520">NAD</keyword>
<accession>A0A1M5KKQ9</accession>
<dbReference type="SUPFAM" id="SSF51735">
    <property type="entry name" value="NAD(P)-binding Rossmann-fold domains"/>
    <property type="match status" value="1"/>
</dbReference>
<dbReference type="InterPro" id="IPR036291">
    <property type="entry name" value="NAD(P)-bd_dom_sf"/>
</dbReference>
<organism evidence="7 8">
    <name type="scientific">Ornithinibacillus halophilus</name>
    <dbReference type="NCBI Taxonomy" id="930117"/>
    <lineage>
        <taxon>Bacteria</taxon>
        <taxon>Bacillati</taxon>
        <taxon>Bacillota</taxon>
        <taxon>Bacilli</taxon>
        <taxon>Bacillales</taxon>
        <taxon>Bacillaceae</taxon>
        <taxon>Ornithinibacillus</taxon>
    </lineage>
</organism>
<feature type="domain" description="D-isomer specific 2-hydroxyacid dehydrogenase catalytic" evidence="5">
    <location>
        <begin position="15"/>
        <end position="303"/>
    </location>
</feature>
<evidence type="ECO:0000256" key="2">
    <source>
        <dbReference type="ARBA" id="ARBA00023002"/>
    </source>
</evidence>
<dbReference type="EMBL" id="FQVW01000039">
    <property type="protein sequence ID" value="SHG53424.1"/>
    <property type="molecule type" value="Genomic_DNA"/>
</dbReference>
<dbReference type="OrthoDB" id="9805416at2"/>
<comment type="similarity">
    <text evidence="1 4">Belongs to the D-isomer specific 2-hydroxyacid dehydrogenase family.</text>
</comment>
<gene>
    <name evidence="7" type="ORF">SAMN05216225_103926</name>
</gene>
<feature type="domain" description="D-isomer specific 2-hydroxyacid dehydrogenase NAD-binding" evidence="6">
    <location>
        <begin position="104"/>
        <end position="278"/>
    </location>
</feature>
<dbReference type="CDD" id="cd05300">
    <property type="entry name" value="2-Hacid_dh_1"/>
    <property type="match status" value="1"/>
</dbReference>
<protein>
    <submittedName>
        <fullName evidence="7">Phosphoglycerate dehydrogenase</fullName>
    </submittedName>
</protein>
<dbReference type="Pfam" id="PF02826">
    <property type="entry name" value="2-Hacid_dh_C"/>
    <property type="match status" value="1"/>
</dbReference>
<name>A0A1M5KKQ9_9BACI</name>
<keyword evidence="2 4" id="KW-0560">Oxidoreductase</keyword>
<dbReference type="PANTHER" id="PTHR43333:SF1">
    <property type="entry name" value="D-ISOMER SPECIFIC 2-HYDROXYACID DEHYDROGENASE NAD-BINDING DOMAIN-CONTAINING PROTEIN"/>
    <property type="match status" value="1"/>
</dbReference>
<evidence type="ECO:0000313" key="7">
    <source>
        <dbReference type="EMBL" id="SHG53424.1"/>
    </source>
</evidence>
<proteinExistence type="inferred from homology"/>
<evidence type="ECO:0000259" key="5">
    <source>
        <dbReference type="Pfam" id="PF00389"/>
    </source>
</evidence>
<dbReference type="InterPro" id="IPR006139">
    <property type="entry name" value="D-isomer_2_OHA_DH_cat_dom"/>
</dbReference>
<dbReference type="SUPFAM" id="SSF52283">
    <property type="entry name" value="Formate/glycerate dehydrogenase catalytic domain-like"/>
    <property type="match status" value="1"/>
</dbReference>
<dbReference type="STRING" id="930117.SAMN05216225_103926"/>
<dbReference type="GO" id="GO:0016616">
    <property type="term" value="F:oxidoreductase activity, acting on the CH-OH group of donors, NAD or NADP as acceptor"/>
    <property type="evidence" value="ECO:0007669"/>
    <property type="project" value="InterPro"/>
</dbReference>
<dbReference type="AlphaFoldDB" id="A0A1M5KKQ9"/>
<sequence length="316" mass="35880">MAILFSANVSSKHRDELIKNYPNKTFIFCKDMNEAKEYLADAEILVTYGEDLNAQLIGKAIRLKWIMVMSAGMDLMPFKEIERRGIMVTNSRGIHKIPMAEYAISMLLQVSRNAKQLIENEHANKWDRSVRMHEMNGNTMLVLGTGAIGQETARLAKAFQLNTIGISRSGKSVEFFDEVYETNQLETVLPKADYIVSVLPSTVETRYLLKDEHFEQMKDTAIFLNMGRGDLVKSETVIKAVEENKIAHAVLDVFEQEPLPSDHPLWETEGVTVTPHISGISPNYNTRALEIFTDNLDKWMAGKKDYINLIDVTRGY</sequence>
<dbReference type="Proteomes" id="UP000183988">
    <property type="component" value="Unassembled WGS sequence"/>
</dbReference>
<dbReference type="Pfam" id="PF00389">
    <property type="entry name" value="2-Hacid_dh"/>
    <property type="match status" value="1"/>
</dbReference>
<dbReference type="PANTHER" id="PTHR43333">
    <property type="entry name" value="2-HACID_DH_C DOMAIN-CONTAINING PROTEIN"/>
    <property type="match status" value="1"/>
</dbReference>
<dbReference type="FunFam" id="3.40.50.720:FF:000363">
    <property type="entry name" value="D-isomer specific 2-hydroxyacid dehydrogenase"/>
    <property type="match status" value="1"/>
</dbReference>
<dbReference type="RefSeq" id="WP_072891430.1">
    <property type="nucleotide sequence ID" value="NZ_FQVW01000039.1"/>
</dbReference>
<evidence type="ECO:0000256" key="3">
    <source>
        <dbReference type="ARBA" id="ARBA00023027"/>
    </source>
</evidence>
<dbReference type="InterPro" id="IPR006140">
    <property type="entry name" value="D-isomer_DH_NAD-bd"/>
</dbReference>
<dbReference type="GO" id="GO:0051287">
    <property type="term" value="F:NAD binding"/>
    <property type="evidence" value="ECO:0007669"/>
    <property type="project" value="InterPro"/>
</dbReference>
<evidence type="ECO:0000256" key="1">
    <source>
        <dbReference type="ARBA" id="ARBA00005854"/>
    </source>
</evidence>
<evidence type="ECO:0000313" key="8">
    <source>
        <dbReference type="Proteomes" id="UP000183988"/>
    </source>
</evidence>
<dbReference type="Gene3D" id="3.40.50.720">
    <property type="entry name" value="NAD(P)-binding Rossmann-like Domain"/>
    <property type="match status" value="2"/>
</dbReference>
<keyword evidence="8" id="KW-1185">Reference proteome</keyword>